<name>A0ACB8SW26_9AGAM</name>
<comment type="caution">
    <text evidence="1">The sequence shown here is derived from an EMBL/GenBank/DDBJ whole genome shotgun (WGS) entry which is preliminary data.</text>
</comment>
<accession>A0ACB8SW26</accession>
<protein>
    <submittedName>
        <fullName evidence="1">STE3-domain-containing protein</fullName>
    </submittedName>
</protein>
<evidence type="ECO:0000313" key="1">
    <source>
        <dbReference type="EMBL" id="KAI0060068.1"/>
    </source>
</evidence>
<dbReference type="EMBL" id="MU277221">
    <property type="protein sequence ID" value="KAI0060068.1"/>
    <property type="molecule type" value="Genomic_DNA"/>
</dbReference>
<organism evidence="1 2">
    <name type="scientific">Artomyces pyxidatus</name>
    <dbReference type="NCBI Taxonomy" id="48021"/>
    <lineage>
        <taxon>Eukaryota</taxon>
        <taxon>Fungi</taxon>
        <taxon>Dikarya</taxon>
        <taxon>Basidiomycota</taxon>
        <taxon>Agaricomycotina</taxon>
        <taxon>Agaricomycetes</taxon>
        <taxon>Russulales</taxon>
        <taxon>Auriscalpiaceae</taxon>
        <taxon>Artomyces</taxon>
    </lineage>
</organism>
<proteinExistence type="predicted"/>
<reference evidence="1" key="1">
    <citation type="submission" date="2021-03" db="EMBL/GenBank/DDBJ databases">
        <authorList>
            <consortium name="DOE Joint Genome Institute"/>
            <person name="Ahrendt S."/>
            <person name="Looney B.P."/>
            <person name="Miyauchi S."/>
            <person name="Morin E."/>
            <person name="Drula E."/>
            <person name="Courty P.E."/>
            <person name="Chicoki N."/>
            <person name="Fauchery L."/>
            <person name="Kohler A."/>
            <person name="Kuo A."/>
            <person name="Labutti K."/>
            <person name="Pangilinan J."/>
            <person name="Lipzen A."/>
            <person name="Riley R."/>
            <person name="Andreopoulos W."/>
            <person name="He G."/>
            <person name="Johnson J."/>
            <person name="Barry K.W."/>
            <person name="Grigoriev I.V."/>
            <person name="Nagy L."/>
            <person name="Hibbett D."/>
            <person name="Henrissat B."/>
            <person name="Matheny P.B."/>
            <person name="Labbe J."/>
            <person name="Martin F."/>
        </authorList>
    </citation>
    <scope>NUCLEOTIDE SEQUENCE</scope>
    <source>
        <strain evidence="1">HHB10654</strain>
    </source>
</reference>
<sequence>MRAELPLFSFLSLALLLLILPGQLKSNTIPAVSVIAWLFICNIIHGVNSILWADNVALHAPAWCDLATVLLLGAMVAVPGAFLCISRQLDLITTRTESGLKPSQRYRKLFEISMCIFLPVVYMSLRAFSCQSSPSSRSQYMQIPLCKITASA</sequence>
<dbReference type="Proteomes" id="UP000814140">
    <property type="component" value="Unassembled WGS sequence"/>
</dbReference>
<reference evidence="1" key="2">
    <citation type="journal article" date="2022" name="New Phytol.">
        <title>Evolutionary transition to the ectomycorrhizal habit in the genomes of a hyperdiverse lineage of mushroom-forming fungi.</title>
        <authorList>
            <person name="Looney B."/>
            <person name="Miyauchi S."/>
            <person name="Morin E."/>
            <person name="Drula E."/>
            <person name="Courty P.E."/>
            <person name="Kohler A."/>
            <person name="Kuo A."/>
            <person name="LaButti K."/>
            <person name="Pangilinan J."/>
            <person name="Lipzen A."/>
            <person name="Riley R."/>
            <person name="Andreopoulos W."/>
            <person name="He G."/>
            <person name="Johnson J."/>
            <person name="Nolan M."/>
            <person name="Tritt A."/>
            <person name="Barry K.W."/>
            <person name="Grigoriev I.V."/>
            <person name="Nagy L.G."/>
            <person name="Hibbett D."/>
            <person name="Henrissat B."/>
            <person name="Matheny P.B."/>
            <person name="Labbe J."/>
            <person name="Martin F.M."/>
        </authorList>
    </citation>
    <scope>NUCLEOTIDE SEQUENCE</scope>
    <source>
        <strain evidence="1">HHB10654</strain>
    </source>
</reference>
<evidence type="ECO:0000313" key="2">
    <source>
        <dbReference type="Proteomes" id="UP000814140"/>
    </source>
</evidence>
<gene>
    <name evidence="1" type="ORF">BV25DRAFT_1807908</name>
</gene>
<keyword evidence="2" id="KW-1185">Reference proteome</keyword>